<dbReference type="EMBL" id="CP093846">
    <property type="protein sequence ID" value="UNT00325.1"/>
    <property type="molecule type" value="Genomic_DNA"/>
</dbReference>
<dbReference type="Proteomes" id="UP001202244">
    <property type="component" value="Chromosome"/>
</dbReference>
<dbReference type="RefSeq" id="WP_242756402.1">
    <property type="nucleotide sequence ID" value="NZ_CP093846.1"/>
</dbReference>
<feature type="region of interest" description="Disordered" evidence="1">
    <location>
        <begin position="1"/>
        <end position="53"/>
    </location>
</feature>
<evidence type="ECO:0000313" key="2">
    <source>
        <dbReference type="EMBL" id="UNT00325.1"/>
    </source>
</evidence>
<feature type="compositionally biased region" description="Pro residues" evidence="1">
    <location>
        <begin position="1"/>
        <end position="29"/>
    </location>
</feature>
<name>A0ABY3Y0N0_9ACTN</name>
<keyword evidence="3" id="KW-1185">Reference proteome</keyword>
<evidence type="ECO:0000256" key="1">
    <source>
        <dbReference type="SAM" id="MobiDB-lite"/>
    </source>
</evidence>
<accession>A0ABY3Y0N0</accession>
<gene>
    <name evidence="2" type="ORF">MMF93_30575</name>
</gene>
<reference evidence="2 3" key="1">
    <citation type="journal article" date="2023" name="Microbiol. Spectr.">
        <title>Synergy between Genome Mining, Metabolomics, and Bioinformatics Uncovers Antibacterial Chlorinated Carbazole Alkaloids and Their Biosynthetic Gene Cluster from Streptomyces tubbatahanensis sp. nov., a Novel Actinomycete Isolated from Sulu Sea, Philippines.</title>
        <authorList>
            <person name="Tenebro C.P."/>
            <person name="Trono D.J.V.L."/>
            <person name="Balida L.A.P."/>
            <person name="Bayog L.K.A."/>
            <person name="Bruna J.R."/>
            <person name="Sabido E.M."/>
            <person name="Caspe D.P.C."/>
            <person name="de Los Santos E.L.C."/>
            <person name="Saludes J.P."/>
            <person name="Dalisay D.S."/>
        </authorList>
    </citation>
    <scope>NUCLEOTIDE SEQUENCE [LARGE SCALE GENOMIC DNA]</scope>
    <source>
        <strain evidence="2 3">DSD3025</strain>
    </source>
</reference>
<feature type="region of interest" description="Disordered" evidence="1">
    <location>
        <begin position="73"/>
        <end position="94"/>
    </location>
</feature>
<organism evidence="2 3">
    <name type="scientific">Streptomyces tubbatahanensis</name>
    <dbReference type="NCBI Taxonomy" id="2923272"/>
    <lineage>
        <taxon>Bacteria</taxon>
        <taxon>Bacillati</taxon>
        <taxon>Actinomycetota</taxon>
        <taxon>Actinomycetes</taxon>
        <taxon>Kitasatosporales</taxon>
        <taxon>Streptomycetaceae</taxon>
        <taxon>Streptomyces</taxon>
    </lineage>
</organism>
<proteinExistence type="predicted"/>
<evidence type="ECO:0000313" key="3">
    <source>
        <dbReference type="Proteomes" id="UP001202244"/>
    </source>
</evidence>
<feature type="compositionally biased region" description="Low complexity" evidence="1">
    <location>
        <begin position="82"/>
        <end position="94"/>
    </location>
</feature>
<sequence length="94" mass="9518">MHTPAPPRPPERPSPAPPDEPAPTSPEPSPSRSLAAAPRHLSPDRQQPDGSMSMVTRTLLVIAPAVLAAAALRPRTNSARQAASGASGDATSGG</sequence>
<protein>
    <submittedName>
        <fullName evidence="2">Uncharacterized protein</fullName>
    </submittedName>
</protein>